<reference evidence="11 12" key="2">
    <citation type="journal article" date="2015" name="Biomed. Res. Int.">
        <title>Effects of Arsenite Resistance on the Growth and Functional Gene Expression of Leptospirillum ferriphilum and Acidithiobacillus thiooxidans in Pure Culture and Coculture.</title>
        <authorList>
            <person name="Jiang H."/>
            <person name="Liang Y."/>
            <person name="Yin H."/>
            <person name="Xiao Y."/>
            <person name="Guo X."/>
            <person name="Xu Y."/>
            <person name="Hu Q."/>
            <person name="Liu H."/>
            <person name="Liu X."/>
        </authorList>
    </citation>
    <scope>NUCLEOTIDE SEQUENCE [LARGE SCALE GENOMIC DNA]</scope>
    <source>
        <strain evidence="11 12">YSK</strain>
    </source>
</reference>
<protein>
    <submittedName>
        <fullName evidence="11">General secretion pathway protein GspC</fullName>
    </submittedName>
</protein>
<evidence type="ECO:0000256" key="6">
    <source>
        <dbReference type="ARBA" id="ARBA00022927"/>
    </source>
</evidence>
<evidence type="ECO:0000313" key="11">
    <source>
        <dbReference type="EMBL" id="AIA30279.1"/>
    </source>
</evidence>
<evidence type="ECO:0000256" key="5">
    <source>
        <dbReference type="ARBA" id="ARBA00022692"/>
    </source>
</evidence>
<evidence type="ECO:0000256" key="9">
    <source>
        <dbReference type="SAM" id="MobiDB-lite"/>
    </source>
</evidence>
<organism evidence="11 12">
    <name type="scientific">Leptospirillum ferriphilum YSK</name>
    <dbReference type="NCBI Taxonomy" id="1441628"/>
    <lineage>
        <taxon>Bacteria</taxon>
        <taxon>Pseudomonadati</taxon>
        <taxon>Nitrospirota</taxon>
        <taxon>Nitrospiria</taxon>
        <taxon>Nitrospirales</taxon>
        <taxon>Nitrospiraceae</taxon>
        <taxon>Leptospirillum</taxon>
    </lineage>
</organism>
<dbReference type="RefSeq" id="WP_014960712.1">
    <property type="nucleotide sequence ID" value="NZ_CP007243.1"/>
</dbReference>
<sequence length="323" mass="35365">MLASPLARSFYLAHWVLVTGIAYVAADMVDETIRTKLENISPPVRAGVSLIPKNHSLPSEEDLRLIVSRNPFSPESRGSKYLPGSFDLSDDTSSGKSASSGNGEVVPVGNWMNHHHLPLLRPSVVKLRLVGTLVASGTQGGAVIQSIGKEDQKFYHINQEIVPGKIALMAVRKDYVILRVDRQFGILKAKYNSLDDSGQKIVSGTGNTTLHGIRKIDDHHWLIESRAIRFAMKNMNTLMMQARAVPNMNAGHMDGFRLVAIQPGSLYQEVGLAPGDVIRSINGMSMSDPQNFVKALTTLGSVSQVQVNLVRNGVPQTFQYQIQ</sequence>
<keyword evidence="3" id="KW-1003">Cell membrane</keyword>
<gene>
    <name evidence="11" type="ORF">Y981_04280</name>
</gene>
<evidence type="ECO:0000256" key="4">
    <source>
        <dbReference type="ARBA" id="ARBA00022519"/>
    </source>
</evidence>
<accession>A0A059XP27</accession>
<keyword evidence="4" id="KW-0997">Cell inner membrane</keyword>
<evidence type="ECO:0000256" key="7">
    <source>
        <dbReference type="ARBA" id="ARBA00022989"/>
    </source>
</evidence>
<dbReference type="InterPro" id="IPR036034">
    <property type="entry name" value="PDZ_sf"/>
</dbReference>
<evidence type="ECO:0000313" key="12">
    <source>
        <dbReference type="Proteomes" id="UP000027059"/>
    </source>
</evidence>
<keyword evidence="12" id="KW-1185">Reference proteome</keyword>
<dbReference type="GO" id="GO:0015031">
    <property type="term" value="P:protein transport"/>
    <property type="evidence" value="ECO:0007669"/>
    <property type="project" value="UniProtKB-KW"/>
</dbReference>
<dbReference type="Proteomes" id="UP000027059">
    <property type="component" value="Chromosome"/>
</dbReference>
<reference evidence="12" key="1">
    <citation type="submission" date="2014-02" db="EMBL/GenBank/DDBJ databases">
        <title>Complete genome sequence and comparative genomic analysis of the nitrogen-fixing bacterium Leptospirillum ferriphilum YSK.</title>
        <authorList>
            <person name="Guo X."/>
            <person name="Yin H."/>
            <person name="Liang Y."/>
            <person name="Hu Q."/>
            <person name="Ma L."/>
            <person name="Xiao Y."/>
            <person name="Zhang X."/>
            <person name="Qiu G."/>
            <person name="Liu X."/>
        </authorList>
    </citation>
    <scope>NUCLEOTIDE SEQUENCE [LARGE SCALE GENOMIC DNA]</scope>
    <source>
        <strain evidence="12">YSK</strain>
    </source>
</reference>
<dbReference type="EMBL" id="CP007243">
    <property type="protein sequence ID" value="AIA30279.1"/>
    <property type="molecule type" value="Genomic_DNA"/>
</dbReference>
<evidence type="ECO:0000256" key="2">
    <source>
        <dbReference type="ARBA" id="ARBA00022448"/>
    </source>
</evidence>
<dbReference type="HOGENOM" id="CLU_846750_0_0_0"/>
<dbReference type="Pfam" id="PF11356">
    <property type="entry name" value="T2SSC"/>
    <property type="match status" value="1"/>
</dbReference>
<dbReference type="OrthoDB" id="9812912at2"/>
<dbReference type="AlphaFoldDB" id="A0A059XP27"/>
<keyword evidence="5" id="KW-0812">Transmembrane</keyword>
<dbReference type="KEGG" id="lfp:Y981_04280"/>
<dbReference type="GO" id="GO:0005886">
    <property type="term" value="C:plasma membrane"/>
    <property type="evidence" value="ECO:0007669"/>
    <property type="project" value="UniProtKB-SubCell"/>
</dbReference>
<feature type="region of interest" description="Disordered" evidence="9">
    <location>
        <begin position="73"/>
        <end position="102"/>
    </location>
</feature>
<dbReference type="InterPro" id="IPR024961">
    <property type="entry name" value="T2SS_GspC_N"/>
</dbReference>
<evidence type="ECO:0000256" key="8">
    <source>
        <dbReference type="ARBA" id="ARBA00023136"/>
    </source>
</evidence>
<feature type="domain" description="Type II secretion system protein GspC N-terminal" evidence="10">
    <location>
        <begin position="125"/>
        <end position="180"/>
    </location>
</feature>
<evidence type="ECO:0000256" key="3">
    <source>
        <dbReference type="ARBA" id="ARBA00022475"/>
    </source>
</evidence>
<keyword evidence="8" id="KW-0472">Membrane</keyword>
<evidence type="ECO:0000259" key="10">
    <source>
        <dbReference type="Pfam" id="PF11356"/>
    </source>
</evidence>
<comment type="subcellular location">
    <subcellularLocation>
        <location evidence="1">Cell inner membrane</location>
    </subcellularLocation>
</comment>
<name>A0A059XP27_9BACT</name>
<proteinExistence type="predicted"/>
<evidence type="ECO:0000256" key="1">
    <source>
        <dbReference type="ARBA" id="ARBA00004533"/>
    </source>
</evidence>
<feature type="compositionally biased region" description="Low complexity" evidence="9">
    <location>
        <begin position="91"/>
        <end position="101"/>
    </location>
</feature>
<keyword evidence="2" id="KW-0813">Transport</keyword>
<dbReference type="SUPFAM" id="SSF50156">
    <property type="entry name" value="PDZ domain-like"/>
    <property type="match status" value="1"/>
</dbReference>
<dbReference type="Gene3D" id="2.30.30.830">
    <property type="match status" value="1"/>
</dbReference>
<dbReference type="Gene3D" id="2.30.42.10">
    <property type="match status" value="1"/>
</dbReference>
<keyword evidence="7" id="KW-1133">Transmembrane helix</keyword>
<keyword evidence="6" id="KW-0653">Protein transport</keyword>